<dbReference type="InterPro" id="IPR025126">
    <property type="entry name" value="DUF4052"/>
</dbReference>
<keyword evidence="1" id="KW-1133">Transmembrane helix</keyword>
<keyword evidence="1" id="KW-0812">Transmembrane</keyword>
<dbReference type="EMBL" id="BOSM01000007">
    <property type="protein sequence ID" value="GIP60000.1"/>
    <property type="molecule type" value="Genomic_DNA"/>
</dbReference>
<evidence type="ECO:0000313" key="2">
    <source>
        <dbReference type="EMBL" id="GIP60000.1"/>
    </source>
</evidence>
<feature type="transmembrane region" description="Helical" evidence="1">
    <location>
        <begin position="91"/>
        <end position="112"/>
    </location>
</feature>
<reference evidence="2 3" key="1">
    <citation type="submission" date="2021-03" db="EMBL/GenBank/DDBJ databases">
        <title>Antimicrobial resistance genes in bacteria isolated from Japanese honey, and their potential for conferring macrolide and lincosamide resistance in the American foulbrood pathogen Paenibacillus larvae.</title>
        <authorList>
            <person name="Okamoto M."/>
            <person name="Kumagai M."/>
            <person name="Kanamori H."/>
            <person name="Takamatsu D."/>
        </authorList>
    </citation>
    <scope>NUCLEOTIDE SEQUENCE [LARGE SCALE GENOMIC DNA]</scope>
    <source>
        <strain evidence="2 3">J15TS10</strain>
    </source>
</reference>
<sequence length="224" mass="25482">MRTFRTQLTFHWHNHRKRLLWFGAIVLFLDFWLIAGYGIYEPENAIALVMNNNFAAISIFILLTAYITAASSFPLLMGLGWTRKQYYWSSLIYFAAFSIAVSLAQTLLVAALRQLLPLITFDPGTAVISYGMLWYSQTAVFFLLAMLFFLTSTLMYRFGLFWGVGLIVVYILSLDALRTNNPTLIDATAKTLVDILPPHFAIAISIGAAFICWRLYRSAELKSF</sequence>
<gene>
    <name evidence="2" type="ORF">J15TS10_38140</name>
</gene>
<evidence type="ECO:0008006" key="4">
    <source>
        <dbReference type="Google" id="ProtNLM"/>
    </source>
</evidence>
<organism evidence="2 3">
    <name type="scientific">Paenibacillus woosongensis</name>
    <dbReference type="NCBI Taxonomy" id="307580"/>
    <lineage>
        <taxon>Bacteria</taxon>
        <taxon>Bacillati</taxon>
        <taxon>Bacillota</taxon>
        <taxon>Bacilli</taxon>
        <taxon>Bacillales</taxon>
        <taxon>Paenibacillaceae</taxon>
        <taxon>Paenibacillus</taxon>
    </lineage>
</organism>
<dbReference type="Pfam" id="PF13261">
    <property type="entry name" value="DUF4052"/>
    <property type="match status" value="1"/>
</dbReference>
<name>A0ABQ4MVQ0_9BACL</name>
<evidence type="ECO:0000256" key="1">
    <source>
        <dbReference type="SAM" id="Phobius"/>
    </source>
</evidence>
<dbReference type="Proteomes" id="UP000681290">
    <property type="component" value="Unassembled WGS sequence"/>
</dbReference>
<protein>
    <recommendedName>
        <fullName evidence="4">DUF4052 domain-containing protein</fullName>
    </recommendedName>
</protein>
<dbReference type="RefSeq" id="WP_213593244.1">
    <property type="nucleotide sequence ID" value="NZ_BOSM01000007.1"/>
</dbReference>
<feature type="transmembrane region" description="Helical" evidence="1">
    <location>
        <begin position="197"/>
        <end position="216"/>
    </location>
</feature>
<keyword evidence="3" id="KW-1185">Reference proteome</keyword>
<comment type="caution">
    <text evidence="2">The sequence shown here is derived from an EMBL/GenBank/DDBJ whole genome shotgun (WGS) entry which is preliminary data.</text>
</comment>
<feature type="transmembrane region" description="Helical" evidence="1">
    <location>
        <begin position="158"/>
        <end position="177"/>
    </location>
</feature>
<evidence type="ECO:0000313" key="3">
    <source>
        <dbReference type="Proteomes" id="UP000681290"/>
    </source>
</evidence>
<feature type="transmembrane region" description="Helical" evidence="1">
    <location>
        <begin position="55"/>
        <end position="79"/>
    </location>
</feature>
<keyword evidence="1" id="KW-0472">Membrane</keyword>
<feature type="transmembrane region" description="Helical" evidence="1">
    <location>
        <begin position="20"/>
        <end position="40"/>
    </location>
</feature>
<accession>A0ABQ4MVQ0</accession>
<proteinExistence type="predicted"/>
<feature type="transmembrane region" description="Helical" evidence="1">
    <location>
        <begin position="132"/>
        <end position="151"/>
    </location>
</feature>